<organism evidence="3 4">
    <name type="scientific">Segniliparus rotundus (strain ATCC BAA-972 / CDC 1076 / CIP 108378 / DSM 44985 / JCM 13578)</name>
    <dbReference type="NCBI Taxonomy" id="640132"/>
    <lineage>
        <taxon>Bacteria</taxon>
        <taxon>Bacillati</taxon>
        <taxon>Actinomycetota</taxon>
        <taxon>Actinomycetes</taxon>
        <taxon>Mycobacteriales</taxon>
        <taxon>Segniliparaceae</taxon>
        <taxon>Segniliparus</taxon>
    </lineage>
</organism>
<dbReference type="OrthoDB" id="9814604at2"/>
<dbReference type="EMBL" id="CP001958">
    <property type="protein sequence ID" value="ADG98562.1"/>
    <property type="molecule type" value="Genomic_DNA"/>
</dbReference>
<dbReference type="AlphaFoldDB" id="D6Z9D2"/>
<proteinExistence type="predicted"/>
<dbReference type="RefSeq" id="WP_013139014.1">
    <property type="nucleotide sequence ID" value="NC_014168.1"/>
</dbReference>
<accession>D6Z9D2</accession>
<feature type="region of interest" description="Disordered" evidence="2">
    <location>
        <begin position="1"/>
        <end position="21"/>
    </location>
</feature>
<evidence type="ECO:0000313" key="3">
    <source>
        <dbReference type="EMBL" id="ADG98562.1"/>
    </source>
</evidence>
<dbReference type="Proteomes" id="UP000002247">
    <property type="component" value="Chromosome"/>
</dbReference>
<evidence type="ECO:0000313" key="4">
    <source>
        <dbReference type="Proteomes" id="UP000002247"/>
    </source>
</evidence>
<dbReference type="HOGENOM" id="CLU_1174772_0_0_11"/>
<reference evidence="3 4" key="1">
    <citation type="journal article" date="2010" name="Stand. Genomic Sci.">
        <title>Complete genome sequence of Segniliparus rotundus type strain (CDC 1076).</title>
        <authorList>
            <person name="Sikorski J."/>
            <person name="Lapidus A."/>
            <person name="Copeland A."/>
            <person name="Misra M."/>
            <person name="Glavina Del Rio T."/>
            <person name="Nolan M."/>
            <person name="Lucas S."/>
            <person name="Chen F."/>
            <person name="Tice H."/>
            <person name="Cheng J.F."/>
            <person name="Jando M."/>
            <person name="Schneider S."/>
            <person name="Bruce D."/>
            <person name="Goodwin L."/>
            <person name="Pitluck S."/>
            <person name="Liolios K."/>
            <person name="Mikhailova N."/>
            <person name="Pati A."/>
            <person name="Ivanova N."/>
            <person name="Mavromatis K."/>
            <person name="Chen A."/>
            <person name="Palaniappan K."/>
            <person name="Chertkov O."/>
            <person name="Land M."/>
            <person name="Hauser L."/>
            <person name="Chang Y.J."/>
            <person name="Jeffries C.D."/>
            <person name="Brettin T."/>
            <person name="Detter J.C."/>
            <person name="Han C."/>
            <person name="Rohde M."/>
            <person name="Goker M."/>
            <person name="Bristow J."/>
            <person name="Eisen J.A."/>
            <person name="Markowitz V."/>
            <person name="Hugenholtz P."/>
            <person name="Kyrpides N.C."/>
            <person name="Klenk H.P."/>
        </authorList>
    </citation>
    <scope>NUCLEOTIDE SEQUENCE [LARGE SCALE GENOMIC DNA]</scope>
    <source>
        <strain evidence="4">ATCC BAA-972 / CDC 1076 / CIP 108378 / DSM 44985 / JCM 13578</strain>
    </source>
</reference>
<dbReference type="STRING" id="640132.Srot_2108"/>
<protein>
    <submittedName>
        <fullName evidence="3">Uncharacterized protein</fullName>
    </submittedName>
</protein>
<gene>
    <name evidence="3" type="ordered locus">Srot_2108</name>
</gene>
<keyword evidence="4" id="KW-1185">Reference proteome</keyword>
<evidence type="ECO:0000256" key="1">
    <source>
        <dbReference type="SAM" id="Coils"/>
    </source>
</evidence>
<sequence>MPEKVATVDVGPNSSPETQGDVAEHNDRAVLHNHFVDAVPGDQARVADAQRKKEQAEKDLQNARNALANAHVWEKPFRQQELGRVAALAGAAQSAWAAAVGTLNQDQAEANRDVSALQKEIPNLKKRVAWEEENLPKLQPSIENFGLSFVYPLLPSLAAPAPAEPPLGAPATGFDGKPITYTEYKIVPQKITIQDSPVPNADGITFDFGLNIDAIKGSDGTLYTRHSPSEPFHREF</sequence>
<dbReference type="KEGG" id="srt:Srot_2108"/>
<name>D6Z9D2_SEGRD</name>
<feature type="coiled-coil region" evidence="1">
    <location>
        <begin position="100"/>
        <end position="134"/>
    </location>
</feature>
<keyword evidence="1" id="KW-0175">Coiled coil</keyword>
<evidence type="ECO:0000256" key="2">
    <source>
        <dbReference type="SAM" id="MobiDB-lite"/>
    </source>
</evidence>